<evidence type="ECO:0000256" key="8">
    <source>
        <dbReference type="SAM" id="MobiDB-lite"/>
    </source>
</evidence>
<dbReference type="PANTHER" id="PTHR38340">
    <property type="entry name" value="S-LAYER PROTEIN"/>
    <property type="match status" value="1"/>
</dbReference>
<dbReference type="RefSeq" id="WP_088157726.1">
    <property type="nucleotide sequence ID" value="NZ_NHON01000162.1"/>
</dbReference>
<dbReference type="GO" id="GO:0005509">
    <property type="term" value="F:calcium ion binding"/>
    <property type="evidence" value="ECO:0007669"/>
    <property type="project" value="InterPro"/>
</dbReference>
<keyword evidence="3" id="KW-0964">Secreted</keyword>
<dbReference type="InterPro" id="IPR003995">
    <property type="entry name" value="RTX_toxin_determinant-A"/>
</dbReference>
<dbReference type="PROSITE" id="PS00330">
    <property type="entry name" value="HEMOLYSIN_CALCIUM"/>
    <property type="match status" value="9"/>
</dbReference>
<proteinExistence type="predicted"/>
<keyword evidence="6" id="KW-0843">Virulence</keyword>
<sequence length="763" mass="78236">MPVLTGTAAADRIVGSADADQIYGLDGNDTLYGGDGDDLLVGGRGNDGMAGGNGDDVYEVDAAGDRIVELAGEGIDGVRAWISHRLTDNVENLTLVGAENLDGVGNAQDNRIGGNAGANLLYGLAGSDLLSGGAGNDRLFGGDGIDYLYGGAGDDVLDGGVGTDRMEGGAGDDVYEVDTAGDRVVEQADEGIDGVRAWISHRLTENVENLLLLGTSDLDGVGNALDNRITGSAGGNQLYGLAGNDVLSGGAGNDKLFGADGIDYLYGGAGNDELVGGVGTDLMDGGKGDDIYEVDSAGDRVVELVAEGIDSVRAWVSYRLGTYVENLTLLGTDDLDGIGNARNNIITGNAGNNVLDGGEGADILAGGQGNDVYYIDAFIDQVVEQANGGIDEIRIRNDGFTIALPDTIENVRLLTDGGADAYGNGLDNGMVGGGWRNMLSGLAGNDILMGEGGDDTLYGGVGRDRLYGGSGDDELHIGEDLALDARKGIVAGEVYDGGDGIDKLRVVQNDFPDSGVDLADIDLSIVNISNIESLTSHFHTTKLSTSQMSSFSEVLANEIEITNGGYVDLSDMSIQFNWINLSNFGNILIFGPGPFGSINIGISCGAGDDTLVGANSYGTINGEGGDDEITGGDVDNQFFGNSGDDILHGEAGDDVLGGGEGNDRLEGGSDSDEFTFSSVNSGLDTITDFTSSQGDKLAFSNMLHGTFSYLGAAAFTANGSSEARFAGGQVLVDVDGNGEADIAINLTGITSASQLHASDFMFF</sequence>
<evidence type="ECO:0000256" key="6">
    <source>
        <dbReference type="ARBA" id="ARBA00023026"/>
    </source>
</evidence>
<reference evidence="10" key="1">
    <citation type="submission" date="2017-05" db="EMBL/GenBank/DDBJ databases">
        <authorList>
            <person name="Macchi M."/>
            <person name="Festa S."/>
            <person name="Coppotelli B.M."/>
            <person name="Morelli I.S."/>
        </authorList>
    </citation>
    <scope>NUCLEOTIDE SEQUENCE [LARGE SCALE GENOMIC DNA]</scope>
    <source>
        <strain evidence="10">I</strain>
    </source>
</reference>
<dbReference type="PANTHER" id="PTHR38340:SF1">
    <property type="entry name" value="S-LAYER PROTEIN"/>
    <property type="match status" value="1"/>
</dbReference>
<organism evidence="9 10">
    <name type="scientific">Inquilinus limosus</name>
    <dbReference type="NCBI Taxonomy" id="171674"/>
    <lineage>
        <taxon>Bacteria</taxon>
        <taxon>Pseudomonadati</taxon>
        <taxon>Pseudomonadota</taxon>
        <taxon>Alphaproteobacteria</taxon>
        <taxon>Rhodospirillales</taxon>
        <taxon>Rhodospirillaceae</taxon>
        <taxon>Inquilinus</taxon>
    </lineage>
</organism>
<keyword evidence="7" id="KW-0472">Membrane</keyword>
<dbReference type="PRINTS" id="PR01488">
    <property type="entry name" value="RTXTOXINA"/>
</dbReference>
<evidence type="ECO:0000313" key="9">
    <source>
        <dbReference type="EMBL" id="OWJ56629.1"/>
    </source>
</evidence>
<evidence type="ECO:0000313" key="10">
    <source>
        <dbReference type="Proteomes" id="UP000196655"/>
    </source>
</evidence>
<evidence type="ECO:0000256" key="2">
    <source>
        <dbReference type="ARBA" id="ARBA00004613"/>
    </source>
</evidence>
<evidence type="ECO:0000256" key="3">
    <source>
        <dbReference type="ARBA" id="ARBA00022525"/>
    </source>
</evidence>
<feature type="region of interest" description="Disordered" evidence="8">
    <location>
        <begin position="651"/>
        <end position="670"/>
    </location>
</feature>
<dbReference type="OrthoDB" id="5485153at2"/>
<keyword evidence="5" id="KW-0677">Repeat</keyword>
<dbReference type="InterPro" id="IPR018511">
    <property type="entry name" value="Hemolysin-typ_Ca-bd_CS"/>
</dbReference>
<evidence type="ECO:0000256" key="4">
    <source>
        <dbReference type="ARBA" id="ARBA00022656"/>
    </source>
</evidence>
<comment type="subcellular location">
    <subcellularLocation>
        <location evidence="1">Membrane</location>
    </subcellularLocation>
    <subcellularLocation>
        <location evidence="2">Secreted</location>
    </subcellularLocation>
</comment>
<dbReference type="InterPro" id="IPR001343">
    <property type="entry name" value="Hemolysn_Ca-bd"/>
</dbReference>
<dbReference type="PRINTS" id="PR00313">
    <property type="entry name" value="CABNDNGRPT"/>
</dbReference>
<keyword evidence="4" id="KW-0800">Toxin</keyword>
<dbReference type="Gene3D" id="2.150.10.10">
    <property type="entry name" value="Serralysin-like metalloprotease, C-terminal"/>
    <property type="match status" value="7"/>
</dbReference>
<accession>A0A211YUE8</accession>
<dbReference type="AlphaFoldDB" id="A0A211YUE8"/>
<evidence type="ECO:0000256" key="7">
    <source>
        <dbReference type="ARBA" id="ARBA00023136"/>
    </source>
</evidence>
<evidence type="ECO:0000256" key="5">
    <source>
        <dbReference type="ARBA" id="ARBA00022737"/>
    </source>
</evidence>
<dbReference type="EMBL" id="NHON01000162">
    <property type="protein sequence ID" value="OWJ56629.1"/>
    <property type="molecule type" value="Genomic_DNA"/>
</dbReference>
<dbReference type="SUPFAM" id="SSF51120">
    <property type="entry name" value="beta-Roll"/>
    <property type="match status" value="6"/>
</dbReference>
<dbReference type="GO" id="GO:0090729">
    <property type="term" value="F:toxin activity"/>
    <property type="evidence" value="ECO:0007669"/>
    <property type="project" value="UniProtKB-KW"/>
</dbReference>
<dbReference type="Proteomes" id="UP000196655">
    <property type="component" value="Unassembled WGS sequence"/>
</dbReference>
<evidence type="ECO:0000256" key="1">
    <source>
        <dbReference type="ARBA" id="ARBA00004370"/>
    </source>
</evidence>
<dbReference type="GO" id="GO:0016020">
    <property type="term" value="C:membrane"/>
    <property type="evidence" value="ECO:0007669"/>
    <property type="project" value="UniProtKB-SubCell"/>
</dbReference>
<dbReference type="Pfam" id="PF00353">
    <property type="entry name" value="HemolysinCabind"/>
    <property type="match status" value="9"/>
</dbReference>
<keyword evidence="10" id="KW-1185">Reference proteome</keyword>
<dbReference type="InterPro" id="IPR050557">
    <property type="entry name" value="RTX_toxin/Mannuronan_C5-epim"/>
</dbReference>
<protein>
    <recommendedName>
        <fullName evidence="11">Peptidase M10 serralysin C-terminal domain-containing protein</fullName>
    </recommendedName>
</protein>
<dbReference type="InterPro" id="IPR011049">
    <property type="entry name" value="Serralysin-like_metalloprot_C"/>
</dbReference>
<name>A0A211YUE8_9PROT</name>
<comment type="caution">
    <text evidence="9">The sequence shown here is derived from an EMBL/GenBank/DDBJ whole genome shotgun (WGS) entry which is preliminary data.</text>
</comment>
<gene>
    <name evidence="9" type="ORF">BWR60_34755</name>
</gene>
<evidence type="ECO:0008006" key="11">
    <source>
        <dbReference type="Google" id="ProtNLM"/>
    </source>
</evidence>
<dbReference type="GO" id="GO:0005576">
    <property type="term" value="C:extracellular region"/>
    <property type="evidence" value="ECO:0007669"/>
    <property type="project" value="UniProtKB-SubCell"/>
</dbReference>